<keyword evidence="2" id="KW-1133">Transmembrane helix</keyword>
<keyword evidence="2" id="KW-0812">Transmembrane</keyword>
<accession>A0A6L5YJP8</accession>
<dbReference type="RefSeq" id="WP_154496644.1">
    <property type="nucleotide sequence ID" value="NZ_VUMU01000011.1"/>
</dbReference>
<gene>
    <name evidence="3" type="ORF">FYJ59_09660</name>
</gene>
<dbReference type="EMBL" id="VUMU01000011">
    <property type="protein sequence ID" value="MST58495.1"/>
    <property type="molecule type" value="Genomic_DNA"/>
</dbReference>
<evidence type="ECO:0000313" key="3">
    <source>
        <dbReference type="EMBL" id="MST58495.1"/>
    </source>
</evidence>
<feature type="transmembrane region" description="Helical" evidence="2">
    <location>
        <begin position="127"/>
        <end position="153"/>
    </location>
</feature>
<reference evidence="3 4" key="1">
    <citation type="submission" date="2019-08" db="EMBL/GenBank/DDBJ databases">
        <title>In-depth cultivation of the pig gut microbiome towards novel bacterial diversity and tailored functional studies.</title>
        <authorList>
            <person name="Wylensek D."/>
            <person name="Hitch T.C.A."/>
            <person name="Clavel T."/>
        </authorList>
    </citation>
    <scope>NUCLEOTIDE SEQUENCE [LARGE SCALE GENOMIC DNA]</scope>
    <source>
        <strain evidence="3 4">WCA3-601-WT-6H</strain>
    </source>
</reference>
<proteinExistence type="predicted"/>
<feature type="transmembrane region" description="Helical" evidence="2">
    <location>
        <begin position="218"/>
        <end position="235"/>
    </location>
</feature>
<evidence type="ECO:0000256" key="1">
    <source>
        <dbReference type="SAM" id="MobiDB-lite"/>
    </source>
</evidence>
<evidence type="ECO:0000256" key="2">
    <source>
        <dbReference type="SAM" id="Phobius"/>
    </source>
</evidence>
<dbReference type="Pfam" id="PF22564">
    <property type="entry name" value="HAAS"/>
    <property type="match status" value="1"/>
</dbReference>
<evidence type="ECO:0000313" key="4">
    <source>
        <dbReference type="Proteomes" id="UP000476055"/>
    </source>
</evidence>
<dbReference type="AlphaFoldDB" id="A0A6L5YJP8"/>
<organism evidence="3 4">
    <name type="scientific">Waltera intestinalis</name>
    <dbReference type="NCBI Taxonomy" id="2606635"/>
    <lineage>
        <taxon>Bacteria</taxon>
        <taxon>Bacillati</taxon>
        <taxon>Bacillota</taxon>
        <taxon>Clostridia</taxon>
        <taxon>Lachnospirales</taxon>
        <taxon>Lachnospiraceae</taxon>
        <taxon>Waltera</taxon>
    </lineage>
</organism>
<keyword evidence="4" id="KW-1185">Reference proteome</keyword>
<comment type="caution">
    <text evidence="3">The sequence shown here is derived from an EMBL/GenBank/DDBJ whole genome shotgun (WGS) entry which is preliminary data.</text>
</comment>
<feature type="compositionally biased region" description="Polar residues" evidence="1">
    <location>
        <begin position="106"/>
        <end position="115"/>
    </location>
</feature>
<name>A0A6L5YJP8_9FIRM</name>
<sequence length="243" mass="25547">MNRTEYMRQLESLLQNISATEREEALQYYNEYFNDAGPENEQNVIEALGNPAKVAENIKKDIFGNGYGENSYQTAGADSRSVITYPADPQTENGNGEQRNRRSDTPKTAQAQVVSPQKNEGMSTGMIVLIVILCILASPVILGAASAGIGVAAGLIAGWFGLIIGFGATAAALILVLIALVAAGIISMFTHPFVGMCLIGAGLICGGIGLLFLMLTVAMAGIATPAICCWIGGLFQKRGKAEA</sequence>
<feature type="transmembrane region" description="Helical" evidence="2">
    <location>
        <begin position="159"/>
        <end position="186"/>
    </location>
</feature>
<keyword evidence="2" id="KW-0472">Membrane</keyword>
<feature type="transmembrane region" description="Helical" evidence="2">
    <location>
        <begin position="193"/>
        <end position="212"/>
    </location>
</feature>
<protein>
    <submittedName>
        <fullName evidence="3">DUF1700 domain-containing protein</fullName>
    </submittedName>
</protein>
<dbReference type="Proteomes" id="UP000476055">
    <property type="component" value="Unassembled WGS sequence"/>
</dbReference>
<feature type="region of interest" description="Disordered" evidence="1">
    <location>
        <begin position="84"/>
        <end position="115"/>
    </location>
</feature>